<dbReference type="AlphaFoldDB" id="A0A0B7FCU3"/>
<reference evidence="1 2" key="1">
    <citation type="submission" date="2014-11" db="EMBL/GenBank/DDBJ databases">
        <authorList>
            <person name="Wibberg Daniel"/>
        </authorList>
    </citation>
    <scope>NUCLEOTIDE SEQUENCE [LARGE SCALE GENOMIC DNA]</scope>
    <source>
        <strain evidence="1">Rhizoctonia solani AG1-IB 7/3/14</strain>
    </source>
</reference>
<evidence type="ECO:0000313" key="2">
    <source>
        <dbReference type="Proteomes" id="UP000059188"/>
    </source>
</evidence>
<keyword evidence="2" id="KW-1185">Reference proteome</keyword>
<name>A0A0B7FCU3_THACB</name>
<protein>
    <submittedName>
        <fullName evidence="1">Uncharacterized protein</fullName>
    </submittedName>
</protein>
<dbReference type="STRING" id="1108050.A0A0B7FCU3"/>
<organism evidence="1 2">
    <name type="scientific">Thanatephorus cucumeris (strain AG1-IB / isolate 7/3/14)</name>
    <name type="common">Lettuce bottom rot fungus</name>
    <name type="synonym">Rhizoctonia solani</name>
    <dbReference type="NCBI Taxonomy" id="1108050"/>
    <lineage>
        <taxon>Eukaryota</taxon>
        <taxon>Fungi</taxon>
        <taxon>Dikarya</taxon>
        <taxon>Basidiomycota</taxon>
        <taxon>Agaricomycotina</taxon>
        <taxon>Agaricomycetes</taxon>
        <taxon>Cantharellales</taxon>
        <taxon>Ceratobasidiaceae</taxon>
        <taxon>Rhizoctonia</taxon>
        <taxon>Rhizoctonia solani AG-1</taxon>
    </lineage>
</organism>
<dbReference type="EMBL" id="LN679242">
    <property type="protein sequence ID" value="CEL53998.1"/>
    <property type="molecule type" value="Genomic_DNA"/>
</dbReference>
<sequence>MSAPWSTKQIEWLLHCDMSHPTILTNLLDKSSLIDIHSNLFKSLSHSISPLESDRYLHVTRSVEDHIEIGLPRMKLSFFVNEDKQLESRNFRGQVVDEDQSAGTFFGLKNQLLLRAKSVFANSLPRARSVLVPDGEIAFALDGNHVLISIQFDSRRNVDFYRYMIDEDLGYIATDAGLTSRLFKIYLHALTSHCLPDPLLGRTGTEEALHELSQASVSSFEQINHKQATLLKFIGRLTPKLEYYPAHLNCMQTTHWVSLPSLSQHFSFSTAAQAVLRRADALQLFHVLDFDISDFISDLQSSETLLKRATQRISVLYPSDTIDYVSQILEGNVPLDNVHAGRDAFAGDWAEAGETASWASGLAQRNWRTPVFKSYHLLDLVKTWGTMDDLDNEMTLSYRSFWFSLDLKSTWIGLYNLLRQTRTSSNRYMLSACLASIAFGQRVPADLIPVLLAFATNPTFQNIDPPSRGTFRLANDGYEPSRMRVAKFVEKAAYSITSSPASKLNQYDEESYDTFDRRRQQHYDKNISRHRPLLVGDLMAQWPLVHPDQSIKLGSTESEHNKWFNVKYCVKSTGDYFTSCSWNNKLKKYFEDLEAALSRSPNTCGTSFEAVDESHMRPPTPPQIVRFLWRPVSLYHLMQTHTACDPVNITFFSKLSLYGRAMTSAKTERLRDLFTELQSSQFPLNQRYGSDLDESRRELDTKPTYSFPRNILPSTITYLEHSRAHSKANITYAFQQIKLSLSPRTDIESVVLTAGIWPRITPRLILRQLSFQHRHHMNSLPCWRDHCIEYAHMFTDYQRSRRLVALAVSQNTEEIFKELNLTNGEPDLGSNDPDWLLAQASSW</sequence>
<proteinExistence type="predicted"/>
<dbReference type="OrthoDB" id="3182339at2759"/>
<dbReference type="Proteomes" id="UP000059188">
    <property type="component" value="Unassembled WGS sequence"/>
</dbReference>
<accession>A0A0B7FCU3</accession>
<gene>
    <name evidence="1" type="ORF">RSOLAG1IB_11530</name>
</gene>
<evidence type="ECO:0000313" key="1">
    <source>
        <dbReference type="EMBL" id="CEL53998.1"/>
    </source>
</evidence>